<organism evidence="2 3">
    <name type="scientific">Cryoendolithus antarcticus</name>
    <dbReference type="NCBI Taxonomy" id="1507870"/>
    <lineage>
        <taxon>Eukaryota</taxon>
        <taxon>Fungi</taxon>
        <taxon>Dikarya</taxon>
        <taxon>Ascomycota</taxon>
        <taxon>Pezizomycotina</taxon>
        <taxon>Dothideomycetes</taxon>
        <taxon>Dothideomycetidae</taxon>
        <taxon>Cladosporiales</taxon>
        <taxon>Cladosporiaceae</taxon>
        <taxon>Cryoendolithus</taxon>
    </lineage>
</organism>
<dbReference type="GO" id="GO:0010420">
    <property type="term" value="F:polyprenyldihydroxybenzoate methyltransferase activity"/>
    <property type="evidence" value="ECO:0007669"/>
    <property type="project" value="TreeGrafter"/>
</dbReference>
<comment type="caution">
    <text evidence="2">The sequence shown here is derived from an EMBL/GenBank/DDBJ whole genome shotgun (WGS) entry which is preliminary data.</text>
</comment>
<dbReference type="Gene3D" id="3.40.50.150">
    <property type="entry name" value="Vaccinia Virus protein VP39"/>
    <property type="match status" value="1"/>
</dbReference>
<dbReference type="InParanoid" id="A0A1V8SR22"/>
<evidence type="ECO:0000259" key="1">
    <source>
        <dbReference type="Pfam" id="PF13649"/>
    </source>
</evidence>
<dbReference type="PANTHER" id="PTHR43464:SF52">
    <property type="entry name" value="PUTATIVE-RELATED"/>
    <property type="match status" value="1"/>
</dbReference>
<dbReference type="AlphaFoldDB" id="A0A1V8SR22"/>
<dbReference type="STRING" id="1507870.A0A1V8SR22"/>
<sequence>MAAANTSTNDLYRQWASTYDTDGNILQAVDDLQLVNQLPSFVQTMRSSRSDGRLRVLDLGCGTGRNTKRLLLTPTSVPLEVTGIDASEAMLAVALEKFPEATYHCLDPFSQTSALPGHLQGYFDGVISTLVLEHLPANVFFSTLATLLAPGGQALVTNMHPDMGSRTGAGFKFGGDGERVRGVSFAHGVQETIKAAENAGLEMVGAAREVEVNEGMMQRWEGRGLERTVQRAQKWIGIKVCGLLHFDPTDPSHPNSIPFIGTSGCLNTVGVFFEVTDTLCFAAHIEAYILSSTPPRPDLGERRATKLYTTNMATAQALRIQVIKRLDALYREVGLVNWPKNRKRMARTLVVACRKLSGQGTLAQEVVAKAVRGWVDDGGAAKPGRAAREGGSFVVGWPGGETRKWEGYVGEEWMGVDAGLVAGGWSTGVQEATM</sequence>
<dbReference type="OrthoDB" id="66144at2759"/>
<dbReference type="InterPro" id="IPR041698">
    <property type="entry name" value="Methyltransf_25"/>
</dbReference>
<reference evidence="3" key="1">
    <citation type="submission" date="2017-03" db="EMBL/GenBank/DDBJ databases">
        <title>Genomes of endolithic fungi from Antarctica.</title>
        <authorList>
            <person name="Coleine C."/>
            <person name="Masonjones S."/>
            <person name="Stajich J.E."/>
        </authorList>
    </citation>
    <scope>NUCLEOTIDE SEQUENCE [LARGE SCALE GENOMIC DNA]</scope>
    <source>
        <strain evidence="3">CCFEE 5527</strain>
    </source>
</reference>
<dbReference type="Pfam" id="PF13649">
    <property type="entry name" value="Methyltransf_25"/>
    <property type="match status" value="1"/>
</dbReference>
<proteinExistence type="predicted"/>
<accession>A0A1V8SR22</accession>
<dbReference type="PANTHER" id="PTHR43464">
    <property type="entry name" value="METHYLTRANSFERASE"/>
    <property type="match status" value="1"/>
</dbReference>
<dbReference type="EMBL" id="NAJO01000030">
    <property type="protein sequence ID" value="OQO01613.1"/>
    <property type="molecule type" value="Genomic_DNA"/>
</dbReference>
<feature type="domain" description="Methyltransferase" evidence="1">
    <location>
        <begin position="56"/>
        <end position="152"/>
    </location>
</feature>
<keyword evidence="3" id="KW-1185">Reference proteome</keyword>
<dbReference type="CDD" id="cd02440">
    <property type="entry name" value="AdoMet_MTases"/>
    <property type="match status" value="1"/>
</dbReference>
<name>A0A1V8SR22_9PEZI</name>
<evidence type="ECO:0000313" key="3">
    <source>
        <dbReference type="Proteomes" id="UP000192596"/>
    </source>
</evidence>
<protein>
    <recommendedName>
        <fullName evidence="1">Methyltransferase domain-containing protein</fullName>
    </recommendedName>
</protein>
<dbReference type="Proteomes" id="UP000192596">
    <property type="component" value="Unassembled WGS sequence"/>
</dbReference>
<evidence type="ECO:0000313" key="2">
    <source>
        <dbReference type="EMBL" id="OQO01613.1"/>
    </source>
</evidence>
<dbReference type="InterPro" id="IPR029063">
    <property type="entry name" value="SAM-dependent_MTases_sf"/>
</dbReference>
<dbReference type="SUPFAM" id="SSF53335">
    <property type="entry name" value="S-adenosyl-L-methionine-dependent methyltransferases"/>
    <property type="match status" value="1"/>
</dbReference>
<gene>
    <name evidence="2" type="ORF">B0A48_12649</name>
</gene>